<feature type="transmembrane region" description="Helical" evidence="2">
    <location>
        <begin position="1575"/>
        <end position="1596"/>
    </location>
</feature>
<dbReference type="SUPFAM" id="SSF57184">
    <property type="entry name" value="Growth factor receptor domain"/>
    <property type="match status" value="1"/>
</dbReference>
<dbReference type="PANTHER" id="PTHR11319">
    <property type="entry name" value="G PROTEIN-COUPLED RECEPTOR-RELATED"/>
    <property type="match status" value="1"/>
</dbReference>
<feature type="region of interest" description="Disordered" evidence="1">
    <location>
        <begin position="1910"/>
        <end position="1958"/>
    </location>
</feature>
<dbReference type="InterPro" id="IPR006212">
    <property type="entry name" value="Furin_repeat"/>
</dbReference>
<gene>
    <name evidence="4" type="ORF">ECRASSUSDP1_LOCUS5754</name>
</gene>
<dbReference type="Gene3D" id="2.10.220.10">
    <property type="entry name" value="Hormone Receptor, Insulin-like Growth Factor Receptor 1, Chain A, domain 2"/>
    <property type="match status" value="1"/>
</dbReference>
<accession>A0AAD1XB30</accession>
<feature type="transmembrane region" description="Helical" evidence="2">
    <location>
        <begin position="1617"/>
        <end position="1637"/>
    </location>
</feature>
<dbReference type="EMBL" id="CAMPGE010005561">
    <property type="protein sequence ID" value="CAI2364411.1"/>
    <property type="molecule type" value="Genomic_DNA"/>
</dbReference>
<keyword evidence="2" id="KW-0812">Transmembrane</keyword>
<reference evidence="4" key="1">
    <citation type="submission" date="2023-07" db="EMBL/GenBank/DDBJ databases">
        <authorList>
            <consortium name="AG Swart"/>
            <person name="Singh M."/>
            <person name="Singh A."/>
            <person name="Seah K."/>
            <person name="Emmerich C."/>
        </authorList>
    </citation>
    <scope>NUCLEOTIDE SEQUENCE</scope>
    <source>
        <strain evidence="4">DP1</strain>
    </source>
</reference>
<feature type="chain" id="PRO_5042287412" evidence="3">
    <location>
        <begin position="19"/>
        <end position="1958"/>
    </location>
</feature>
<evidence type="ECO:0000256" key="2">
    <source>
        <dbReference type="SAM" id="Phobius"/>
    </source>
</evidence>
<dbReference type="SUPFAM" id="SSF51126">
    <property type="entry name" value="Pectin lyase-like"/>
    <property type="match status" value="1"/>
</dbReference>
<sequence length="1958" mass="221087">MSWKILVLLVAIIQLCRALFWFGCMQGYYEQAGRCLQCDSSCKTCSDGDSCEMCEEFMYRSEVTGFCEICDGGRYFSQEKLSCQPCEDSCSGECKYRLECLMCPPDLLFDLETLTCVNSCGPQKIELISQNLTFKAVCKNPEIYIDAFSSEKIELGTLKYPYRNLKSAAIEILQHHSHTNRSLTIYTKEAYLEIDTFRIMNMTLVKIENHPDYKLIGKNPPIIITKDVQEGISKKSRLHLLNNTNLDPTSVINTGSYTDLEQSYFTRPGSGFIISRTNFHISNIDIYSLDKCKNILPIYLQEKEVRLENMYWNSSGDGIYPLEPLNVHLENITADLDDNFLLMLTVEANCNYPEANIKNTFYAKNISDSSSLNIAGFGTMIYITFPGNNTFDSFDCRRQSTNPQKLAACWIMAIFPNCVPYDDLYAETIYNNTLHDGSTIQEQNGFTYLPSFLSHIAPYRRYSIKLENNYISNMSWKESFGIFYFWLSGTEKVFMKNMVFTNITHVPFIFQILNYANCNVDGLHFEKDINLKSKMFEIVSGGNISINNLYLTNFTNFGANPVSPIEIKSGPASNILLRGIYMNSVELFDFPLLNIPTVANQVIITDLYLDGVRFATEESLFYIQTVNSFSMSNLTVRNTTPTDPLDNKSVLLNIATLDIEGMKTADFYDIRIKNSSVSLFKINTFVNQVDTQIPINILSIKYFDSLIRADRALISTQRISVNNTLPIYLSDLEFDGIEFMNSGVLLEIMHQLPNTIQLSESIFNNIISGLIKIEGSRSGGLKTMLSMNNSVFSNIQTPVNAFFTISQSSITNAKNNSFTNFTSTTFISGIMNVFDGANVTIVDSNFTKNSAKTAAIAKVETKAVLKFDNCDIYENFAITNGVFEAASYGLIVIENSSIYRNYAIQYPIGSIILSVYPCKITRTDIYSNEMISKSTIFNETSEDCEKLCFLHQQMKDYLLGDNLDSIEEIEYLFQVLQGNLVIKDSAHISNETLILSAFMSSVSIENAIISDIKSEISSFKILDSNFTMKHTVIENIRAISSRESFILSNSASMEMLNMTYRNSNSQMLIALSSVLELKDVNFDAISDCSYLISTLLCESFQLRNMTVERSNPTQSVMVQIQDTLGITLEQIKLADLNLTFVSAIDSQIDVITDIRISNLSQCFIFTKTNISLLSDSEFVDNYSKGPGGAILMTDSKLKIKNTTFHNNSADEGGAIMFGCTQNDICELDIKQSLFRENSATTKGGAISYNYNPPTIGDTIFGNNSATYGENYASYPARIGYVNSTVDEEIIIEDIGPGLPITIDLKLALIDIDGQVISNDNTSQILILPKDFSNSAISGTNVAQVENGIAQFNNITFEVDRKYKTFNFSISSTSINSDKITKISNKLEQKDLLAKFRDCKPGERIYGKRCEVCAAGTYSLNYNATECAQCSLEAECLGGAQIFLRPGYWRRYHNSTKIVECIDKEACKGEYNSTGSSPSVCAEGYTGDLCGQCSVNSTVKYERVNDFQCRKCPDPVWNGFRVVGLFLIVLAFYVFMVIINVRKTSESELSILLRIFTNYIQLITVSTSMTNNYPSTFIALSYAIRLFGASSEALLSFDCFIRDTDIKFIFDSNAIFKLFLLCLLPAILFLGFALMWIVVNLVKSSWISDLRRNIIISFITIVFILHPKLTENSIRLFSCTNLDDESKVMKIDTNIECFSSTHVIWVIFVATPILVIWVLACPIIAISMIYYSRRRQESSKMAEYFIIISQGFKPNAVYWEFINTLRKIIILFSLLFSLTVGTIISLSMLIITARIEIWIKPYKNNEHCKCELLAIMAGISTITGALIFTQQNHSPNLDRCVLIIIVLANIKFIIEWVYLLIGVYTENNKFCSIAFSFLTKLLCKSKRLQPTENKIDTKQVTQKCLKRESVQSVQSPMSQPRVHKKLLKGSKKVKYRRRKQKKKPQIETDEIQSDDRLQR</sequence>
<feature type="signal peptide" evidence="3">
    <location>
        <begin position="1"/>
        <end position="18"/>
    </location>
</feature>
<keyword evidence="2" id="KW-1133">Transmembrane helix</keyword>
<feature type="transmembrane region" description="Helical" evidence="2">
    <location>
        <begin position="1649"/>
        <end position="1665"/>
    </location>
</feature>
<feature type="compositionally biased region" description="Low complexity" evidence="1">
    <location>
        <begin position="1910"/>
        <end position="1919"/>
    </location>
</feature>
<evidence type="ECO:0000313" key="4">
    <source>
        <dbReference type="EMBL" id="CAI2364411.1"/>
    </source>
</evidence>
<feature type="transmembrane region" description="Helical" evidence="2">
    <location>
        <begin position="1840"/>
        <end position="1860"/>
    </location>
</feature>
<feature type="transmembrane region" description="Helical" evidence="2">
    <location>
        <begin position="1767"/>
        <end position="1790"/>
    </location>
</feature>
<protein>
    <submittedName>
        <fullName evidence="4">Uncharacterized protein</fullName>
    </submittedName>
</protein>
<evidence type="ECO:0000256" key="3">
    <source>
        <dbReference type="SAM" id="SignalP"/>
    </source>
</evidence>
<feature type="compositionally biased region" description="Basic residues" evidence="1">
    <location>
        <begin position="1920"/>
        <end position="1942"/>
    </location>
</feature>
<dbReference type="CDD" id="cd00064">
    <property type="entry name" value="FU"/>
    <property type="match status" value="1"/>
</dbReference>
<name>A0AAD1XB30_EUPCR</name>
<dbReference type="PANTHER" id="PTHR11319:SF35">
    <property type="entry name" value="OUTER MEMBRANE PROTEIN PMPC-RELATED"/>
    <property type="match status" value="1"/>
</dbReference>
<evidence type="ECO:0000256" key="1">
    <source>
        <dbReference type="SAM" id="MobiDB-lite"/>
    </source>
</evidence>
<dbReference type="Proteomes" id="UP001295684">
    <property type="component" value="Unassembled WGS sequence"/>
</dbReference>
<keyword evidence="2" id="KW-0472">Membrane</keyword>
<organism evidence="4 5">
    <name type="scientific">Euplotes crassus</name>
    <dbReference type="NCBI Taxonomy" id="5936"/>
    <lineage>
        <taxon>Eukaryota</taxon>
        <taxon>Sar</taxon>
        <taxon>Alveolata</taxon>
        <taxon>Ciliophora</taxon>
        <taxon>Intramacronucleata</taxon>
        <taxon>Spirotrichea</taxon>
        <taxon>Hypotrichia</taxon>
        <taxon>Euplotida</taxon>
        <taxon>Euplotidae</taxon>
        <taxon>Moneuplotes</taxon>
    </lineage>
</organism>
<evidence type="ECO:0000313" key="5">
    <source>
        <dbReference type="Proteomes" id="UP001295684"/>
    </source>
</evidence>
<feature type="transmembrane region" description="Helical" evidence="2">
    <location>
        <begin position="1811"/>
        <end position="1828"/>
    </location>
</feature>
<comment type="caution">
    <text evidence="4">The sequence shown here is derived from an EMBL/GenBank/DDBJ whole genome shotgun (WGS) entry which is preliminary data.</text>
</comment>
<feature type="transmembrane region" description="Helical" evidence="2">
    <location>
        <begin position="1550"/>
        <end position="1569"/>
    </location>
</feature>
<feature type="transmembrane region" description="Helical" evidence="2">
    <location>
        <begin position="1702"/>
        <end position="1730"/>
    </location>
</feature>
<dbReference type="InterPro" id="IPR011050">
    <property type="entry name" value="Pectin_lyase_fold/virulence"/>
</dbReference>
<proteinExistence type="predicted"/>
<keyword evidence="3" id="KW-0732">Signal</keyword>
<feature type="transmembrane region" description="Helical" evidence="2">
    <location>
        <begin position="1518"/>
        <end position="1538"/>
    </location>
</feature>
<keyword evidence="5" id="KW-1185">Reference proteome</keyword>
<dbReference type="InterPro" id="IPR009030">
    <property type="entry name" value="Growth_fac_rcpt_cys_sf"/>
</dbReference>